<name>A0A2M8ZAI3_9FIRM</name>
<evidence type="ECO:0000313" key="1">
    <source>
        <dbReference type="EMBL" id="PJJ30461.1"/>
    </source>
</evidence>
<evidence type="ECO:0000313" key="2">
    <source>
        <dbReference type="Proteomes" id="UP000231092"/>
    </source>
</evidence>
<comment type="caution">
    <text evidence="1">The sequence shown here is derived from an EMBL/GenBank/DDBJ whole genome shotgun (WGS) entry which is preliminary data.</text>
</comment>
<dbReference type="OrthoDB" id="7443339at2"/>
<gene>
    <name evidence="1" type="ORF">H171_4066</name>
</gene>
<reference evidence="1 2" key="1">
    <citation type="submission" date="2017-11" db="EMBL/GenBank/DDBJ databases">
        <title>Understudied soil microbes with underappreciated capabilities: Untangling the Clostridium saccharolyticum group.</title>
        <authorList>
            <person name="Leschine S."/>
        </authorList>
    </citation>
    <scope>NUCLEOTIDE SEQUENCE [LARGE SCALE GENOMIC DNA]</scope>
    <source>
        <strain evidence="1 2">18A</strain>
    </source>
</reference>
<sequence>MKRSGLVKAAIGILAFLVIAFLTVFFFVSSALKDFKVQVMDFDQELNLRKPVQVKTEPTILFLGNSMTYFNDLPTVFLNLSQSGGFAAEVYELTEGSYRLEYFADETDEVGVQACDTLKNYDWDYVVLQEQSGISTMGAEEHMYPAARTLDSMIREANGESVFLMTWAYKEGFSLPLLGFEFNNTREEMQTQMAQNYMNIANELEALLAPAGIAFMRCSFDYPEIELWDEDGNHPSMAGTYLAACVLYQVLYDQSPGELSYTADLDRQTASKLQLVAAGIR</sequence>
<proteinExistence type="predicted"/>
<dbReference type="SUPFAM" id="SSF52266">
    <property type="entry name" value="SGNH hydrolase"/>
    <property type="match status" value="1"/>
</dbReference>
<dbReference type="Gene3D" id="3.40.50.1110">
    <property type="entry name" value="SGNH hydrolase"/>
    <property type="match status" value="1"/>
</dbReference>
<accession>A0A2M8ZAI3</accession>
<dbReference type="InterPro" id="IPR036514">
    <property type="entry name" value="SGNH_hydro_sf"/>
</dbReference>
<protein>
    <submittedName>
        <fullName evidence="1">Uncharacterized protein DUF4886</fullName>
    </submittedName>
</protein>
<organism evidence="1 2">
    <name type="scientific">[Clostridium] celerecrescens 18A</name>
    <dbReference type="NCBI Taxonomy" id="1286362"/>
    <lineage>
        <taxon>Bacteria</taxon>
        <taxon>Bacillati</taxon>
        <taxon>Bacillota</taxon>
        <taxon>Clostridia</taxon>
        <taxon>Lachnospirales</taxon>
        <taxon>Lachnospiraceae</taxon>
        <taxon>Lacrimispora</taxon>
    </lineage>
</organism>
<dbReference type="Proteomes" id="UP000231092">
    <property type="component" value="Unassembled WGS sequence"/>
</dbReference>
<dbReference type="AlphaFoldDB" id="A0A2M8ZAI3"/>
<dbReference type="EMBL" id="PGET01000001">
    <property type="protein sequence ID" value="PJJ30461.1"/>
    <property type="molecule type" value="Genomic_DNA"/>
</dbReference>
<dbReference type="RefSeq" id="WP_100306717.1">
    <property type="nucleotide sequence ID" value="NZ_PGET01000001.1"/>
</dbReference>